<dbReference type="EC" id="2.5.1.54" evidence="2"/>
<dbReference type="Proteomes" id="UP000689967">
    <property type="component" value="Unassembled WGS sequence"/>
</dbReference>
<dbReference type="RefSeq" id="WP_216878084.1">
    <property type="nucleotide sequence ID" value="NZ_JAERQM010000006.1"/>
</dbReference>
<dbReference type="PANTHER" id="PTHR21337">
    <property type="entry name" value="PHOSPHO-2-DEHYDRO-3-DEOXYHEPTONATE ALDOLASE 1, 2"/>
    <property type="match status" value="1"/>
</dbReference>
<protein>
    <recommendedName>
        <fullName evidence="2">Phospho-2-dehydro-3-deoxyheptonate aldolase</fullName>
        <ecNumber evidence="2">2.5.1.54</ecNumber>
    </recommendedName>
</protein>
<dbReference type="Pfam" id="PF01474">
    <property type="entry name" value="DAHP_synth_2"/>
    <property type="match status" value="1"/>
</dbReference>
<evidence type="ECO:0000256" key="1">
    <source>
        <dbReference type="ARBA" id="ARBA00022679"/>
    </source>
</evidence>
<gene>
    <name evidence="3" type="ORF">JJQ90_20315</name>
</gene>
<name>A0ABS6HBJ7_9PROT</name>
<reference evidence="3 4" key="1">
    <citation type="submission" date="2021-01" db="EMBL/GenBank/DDBJ databases">
        <title>Roseomonas sp. nov, a bacterium isolated from an oil production mixture in Yumen Oilfield.</title>
        <authorList>
            <person name="Wu D."/>
        </authorList>
    </citation>
    <scope>NUCLEOTIDE SEQUENCE [LARGE SCALE GENOMIC DNA]</scope>
    <source>
        <strain evidence="3 4">ROY-5-3</strain>
    </source>
</reference>
<comment type="catalytic activity">
    <reaction evidence="2">
        <text>D-erythrose 4-phosphate + phosphoenolpyruvate + H2O = 7-phospho-2-dehydro-3-deoxy-D-arabino-heptonate + phosphate</text>
        <dbReference type="Rhea" id="RHEA:14717"/>
        <dbReference type="ChEBI" id="CHEBI:15377"/>
        <dbReference type="ChEBI" id="CHEBI:16897"/>
        <dbReference type="ChEBI" id="CHEBI:43474"/>
        <dbReference type="ChEBI" id="CHEBI:58394"/>
        <dbReference type="ChEBI" id="CHEBI:58702"/>
        <dbReference type="EC" id="2.5.1.54"/>
    </reaction>
</comment>
<dbReference type="GO" id="GO:0003849">
    <property type="term" value="F:3-deoxy-7-phosphoheptulonate synthase activity"/>
    <property type="evidence" value="ECO:0007669"/>
    <property type="project" value="UniProtKB-EC"/>
</dbReference>
<dbReference type="EMBL" id="JAERQM010000006">
    <property type="protein sequence ID" value="MBU8546079.1"/>
    <property type="molecule type" value="Genomic_DNA"/>
</dbReference>
<comment type="caution">
    <text evidence="3">The sequence shown here is derived from an EMBL/GenBank/DDBJ whole genome shotgun (WGS) entry which is preliminary data.</text>
</comment>
<comment type="similarity">
    <text evidence="2">Belongs to the class-II DAHP synthase family.</text>
</comment>
<sequence length="460" mass="50526">MNARAWTPDSWRAMPIRQVPDYPNPAQLKAIEDKVRRFPPLVFAGEADRLKAQLARAGDGHAFVLQGGDCAESFAEFHGNTIRDTFRVLLQMAVVMTFGAAVPVVKLGRMAGQFAKPRSSDSETIDGVTLPSYRGDIVNGPEFTPEARVPDPSRMEFAYLQSAATLNLLRAFATGGYADLHEVHRWNLDFAARSPLADRYAGLAHRIDETLRFMGACGMSDLPQVRETEFYTSHESLLLPFEEALTRQPSTHPGRHYACSAHFLWIGDRTRQPDGAHVEFLRGVANPIGMKVGPSMEADELVRLTEILNPSNEKGRLTLIARMGAEKVEGKLPGLLAAVQRAGRNVVWLCDPMHGNTVKAGDYKTRSFDSILAEIRRFFDCHAAVGTIPGGVHVEMTGQNVTECIGGAHRMTEADLAANYATFCDPRLNAEQSLELAFLISEELKARRPGGAFIPAKAAQ</sequence>
<evidence type="ECO:0000313" key="3">
    <source>
        <dbReference type="EMBL" id="MBU8546079.1"/>
    </source>
</evidence>
<dbReference type="PANTHER" id="PTHR21337:SF0">
    <property type="entry name" value="PHOSPHO-2-DEHYDRO-3-DEOXYHEPTONATE ALDOLASE"/>
    <property type="match status" value="1"/>
</dbReference>
<evidence type="ECO:0000256" key="2">
    <source>
        <dbReference type="RuleBase" id="RU363071"/>
    </source>
</evidence>
<dbReference type="InterPro" id="IPR002480">
    <property type="entry name" value="DAHP_synth_2"/>
</dbReference>
<keyword evidence="1 2" id="KW-0808">Transferase</keyword>
<organism evidence="3 4">
    <name type="scientific">Falsiroseomonas oleicola</name>
    <dbReference type="NCBI Taxonomy" id="2801474"/>
    <lineage>
        <taxon>Bacteria</taxon>
        <taxon>Pseudomonadati</taxon>
        <taxon>Pseudomonadota</taxon>
        <taxon>Alphaproteobacteria</taxon>
        <taxon>Acetobacterales</taxon>
        <taxon>Roseomonadaceae</taxon>
        <taxon>Falsiroseomonas</taxon>
    </lineage>
</organism>
<dbReference type="NCBIfam" id="TIGR01358">
    <property type="entry name" value="DAHP_synth_II"/>
    <property type="match status" value="1"/>
</dbReference>
<keyword evidence="4" id="KW-1185">Reference proteome</keyword>
<evidence type="ECO:0000313" key="4">
    <source>
        <dbReference type="Proteomes" id="UP000689967"/>
    </source>
</evidence>
<proteinExistence type="inferred from homology"/>
<accession>A0ABS6HBJ7</accession>